<evidence type="ECO:0000256" key="7">
    <source>
        <dbReference type="ARBA" id="ARBA00038093"/>
    </source>
</evidence>
<proteinExistence type="inferred from homology"/>
<evidence type="ECO:0000259" key="9">
    <source>
        <dbReference type="Pfam" id="PF01850"/>
    </source>
</evidence>
<dbReference type="Gene3D" id="3.40.50.1010">
    <property type="entry name" value="5'-nuclease"/>
    <property type="match status" value="1"/>
</dbReference>
<dbReference type="InterPro" id="IPR002716">
    <property type="entry name" value="PIN_dom"/>
</dbReference>
<dbReference type="AlphaFoldDB" id="A0A450SKX9"/>
<comment type="similarity">
    <text evidence="7 8">Belongs to the PINc/VapC protein family.</text>
</comment>
<dbReference type="GO" id="GO:0004540">
    <property type="term" value="F:RNA nuclease activity"/>
    <property type="evidence" value="ECO:0007669"/>
    <property type="project" value="InterPro"/>
</dbReference>
<evidence type="ECO:0000256" key="8">
    <source>
        <dbReference type="HAMAP-Rule" id="MF_00265"/>
    </source>
</evidence>
<name>A0A450SKX9_9GAMM</name>
<evidence type="ECO:0000256" key="4">
    <source>
        <dbReference type="ARBA" id="ARBA00022723"/>
    </source>
</evidence>
<dbReference type="SUPFAM" id="SSF88723">
    <property type="entry name" value="PIN domain-like"/>
    <property type="match status" value="1"/>
</dbReference>
<keyword evidence="2 8" id="KW-1277">Toxin-antitoxin system</keyword>
<dbReference type="EMBL" id="CAADEY010000042">
    <property type="protein sequence ID" value="VFJ54196.1"/>
    <property type="molecule type" value="Genomic_DNA"/>
</dbReference>
<keyword evidence="6 8" id="KW-0460">Magnesium</keyword>
<dbReference type="CDD" id="cd18741">
    <property type="entry name" value="PIN_VapC4-5_FitB-like"/>
    <property type="match status" value="1"/>
</dbReference>
<sequence length="126" mass="14031">MIFDTDVLIWVQRGNLTAAKVLRNDPESAISIFTYMELQQSAKNKAALKTIRSFIKALNFRVLPLTPEIGHRASNYVEKYTLAHGVRAGDAIIAATAVENNMTLCTGNTKHFAPIDELHMEKFNPA</sequence>
<keyword evidence="5 8" id="KW-0378">Hydrolase</keyword>
<keyword evidence="8" id="KW-0800">Toxin</keyword>
<keyword evidence="4 8" id="KW-0479">Metal-binding</keyword>
<dbReference type="InterPro" id="IPR022907">
    <property type="entry name" value="VapC_family"/>
</dbReference>
<dbReference type="HAMAP" id="MF_00265">
    <property type="entry name" value="VapC_Nob1"/>
    <property type="match status" value="1"/>
</dbReference>
<dbReference type="GO" id="GO:0090729">
    <property type="term" value="F:toxin activity"/>
    <property type="evidence" value="ECO:0007669"/>
    <property type="project" value="UniProtKB-KW"/>
</dbReference>
<reference evidence="10" key="1">
    <citation type="submission" date="2019-02" db="EMBL/GenBank/DDBJ databases">
        <authorList>
            <person name="Gruber-Vodicka R. H."/>
            <person name="Seah K. B. B."/>
        </authorList>
    </citation>
    <scope>NUCLEOTIDE SEQUENCE</scope>
    <source>
        <strain evidence="10">BECK_DK161</strain>
    </source>
</reference>
<keyword evidence="3 8" id="KW-0540">Nuclease</keyword>
<evidence type="ECO:0000256" key="3">
    <source>
        <dbReference type="ARBA" id="ARBA00022722"/>
    </source>
</evidence>
<evidence type="ECO:0000256" key="5">
    <source>
        <dbReference type="ARBA" id="ARBA00022801"/>
    </source>
</evidence>
<dbReference type="Pfam" id="PF01850">
    <property type="entry name" value="PIN"/>
    <property type="match status" value="1"/>
</dbReference>
<comment type="function">
    <text evidence="8">Toxic component of a toxin-antitoxin (TA) system. An RNase.</text>
</comment>
<evidence type="ECO:0000313" key="10">
    <source>
        <dbReference type="EMBL" id="VFJ54196.1"/>
    </source>
</evidence>
<accession>A0A450SKX9</accession>
<comment type="cofactor">
    <cofactor evidence="1 8">
        <name>Mg(2+)</name>
        <dbReference type="ChEBI" id="CHEBI:18420"/>
    </cofactor>
</comment>
<dbReference type="EC" id="3.1.-.-" evidence="8"/>
<dbReference type="GO" id="GO:0000287">
    <property type="term" value="F:magnesium ion binding"/>
    <property type="evidence" value="ECO:0007669"/>
    <property type="project" value="UniProtKB-UniRule"/>
</dbReference>
<evidence type="ECO:0000256" key="2">
    <source>
        <dbReference type="ARBA" id="ARBA00022649"/>
    </source>
</evidence>
<protein>
    <recommendedName>
        <fullName evidence="8">Ribonuclease VapC</fullName>
        <shortName evidence="8">RNase VapC</shortName>
        <ecNumber evidence="8">3.1.-.-</ecNumber>
    </recommendedName>
    <alternativeName>
        <fullName evidence="8">Toxin VapC</fullName>
    </alternativeName>
</protein>
<feature type="binding site" evidence="8">
    <location>
        <position position="4"/>
    </location>
    <ligand>
        <name>Mg(2+)</name>
        <dbReference type="ChEBI" id="CHEBI:18420"/>
    </ligand>
</feature>
<evidence type="ECO:0000256" key="1">
    <source>
        <dbReference type="ARBA" id="ARBA00001946"/>
    </source>
</evidence>
<dbReference type="InterPro" id="IPR029060">
    <property type="entry name" value="PIN-like_dom_sf"/>
</dbReference>
<dbReference type="PANTHER" id="PTHR33653">
    <property type="entry name" value="RIBONUCLEASE VAPC2"/>
    <property type="match status" value="1"/>
</dbReference>
<evidence type="ECO:0000256" key="6">
    <source>
        <dbReference type="ARBA" id="ARBA00022842"/>
    </source>
</evidence>
<dbReference type="InterPro" id="IPR050556">
    <property type="entry name" value="Type_II_TA_system_RNase"/>
</dbReference>
<feature type="domain" description="PIN" evidence="9">
    <location>
        <begin position="1"/>
        <end position="113"/>
    </location>
</feature>
<organism evidence="10">
    <name type="scientific">Candidatus Kentrum sp. DK</name>
    <dbReference type="NCBI Taxonomy" id="2126562"/>
    <lineage>
        <taxon>Bacteria</taxon>
        <taxon>Pseudomonadati</taxon>
        <taxon>Pseudomonadota</taxon>
        <taxon>Gammaproteobacteria</taxon>
        <taxon>Candidatus Kentrum</taxon>
    </lineage>
</organism>
<dbReference type="PANTHER" id="PTHR33653:SF1">
    <property type="entry name" value="RIBONUCLEASE VAPC2"/>
    <property type="match status" value="1"/>
</dbReference>
<dbReference type="GO" id="GO:0016787">
    <property type="term" value="F:hydrolase activity"/>
    <property type="evidence" value="ECO:0007669"/>
    <property type="project" value="UniProtKB-KW"/>
</dbReference>
<gene>
    <name evidence="8" type="primary">vapC</name>
    <name evidence="10" type="ORF">BECKDK2373C_GA0170839_104219</name>
</gene>
<feature type="binding site" evidence="8">
    <location>
        <position position="90"/>
    </location>
    <ligand>
        <name>Mg(2+)</name>
        <dbReference type="ChEBI" id="CHEBI:18420"/>
    </ligand>
</feature>